<dbReference type="EMBL" id="RBPX01000297">
    <property type="protein sequence ID" value="RMO60714.1"/>
    <property type="molecule type" value="Genomic_DNA"/>
</dbReference>
<feature type="domain" description="Aminoglycoside phosphotransferase" evidence="1">
    <location>
        <begin position="43"/>
        <end position="241"/>
    </location>
</feature>
<evidence type="ECO:0000313" key="3">
    <source>
        <dbReference type="Proteomes" id="UP000274541"/>
    </source>
</evidence>
<keyword evidence="2" id="KW-0808">Transferase</keyword>
<reference evidence="2 3" key="1">
    <citation type="submission" date="2018-08" db="EMBL/GenBank/DDBJ databases">
        <title>Recombination of ecologically and evolutionarily significant loci maintains genetic cohesion in the Pseudomonas syringae species complex.</title>
        <authorList>
            <person name="Dillon M."/>
            <person name="Thakur S."/>
            <person name="Almeida R.N.D."/>
            <person name="Weir B.S."/>
            <person name="Guttman D.S."/>
        </authorList>
    </citation>
    <scope>NUCLEOTIDE SEQUENCE [LARGE SCALE GENOMIC DNA]</scope>
    <source>
        <strain evidence="2 3">ICMP 4388</strain>
    </source>
</reference>
<comment type="caution">
    <text evidence="2">The sequence shown here is derived from an EMBL/GenBank/DDBJ whole genome shotgun (WGS) entry which is preliminary data.</text>
</comment>
<dbReference type="RefSeq" id="WP_057445418.1">
    <property type="nucleotide sequence ID" value="NZ_JBPDUT010000002.1"/>
</dbReference>
<dbReference type="InterPro" id="IPR002575">
    <property type="entry name" value="Aminoglycoside_PTrfase"/>
</dbReference>
<dbReference type="AlphaFoldDB" id="A0A0Q0FQG0"/>
<proteinExistence type="predicted"/>
<name>A0A0Q0FQG0_PSEAP</name>
<organism evidence="2 3">
    <name type="scientific">Pseudomonas syringae pv. aptata</name>
    <dbReference type="NCBI Taxonomy" id="83167"/>
    <lineage>
        <taxon>Bacteria</taxon>
        <taxon>Pseudomonadati</taxon>
        <taxon>Pseudomonadota</taxon>
        <taxon>Gammaproteobacteria</taxon>
        <taxon>Pseudomonadales</taxon>
        <taxon>Pseudomonadaceae</taxon>
        <taxon>Pseudomonas</taxon>
        <taxon>Pseudomonas syringae</taxon>
    </lineage>
</organism>
<dbReference type="Pfam" id="PF01636">
    <property type="entry name" value="APH"/>
    <property type="match status" value="1"/>
</dbReference>
<dbReference type="GO" id="GO:0016740">
    <property type="term" value="F:transferase activity"/>
    <property type="evidence" value="ECO:0007669"/>
    <property type="project" value="UniProtKB-KW"/>
</dbReference>
<dbReference type="Gene3D" id="3.90.1200.10">
    <property type="match status" value="1"/>
</dbReference>
<gene>
    <name evidence="2" type="ORF">ALQ37_03228</name>
</gene>
<protein>
    <submittedName>
        <fullName evidence="2">Phosphotransferase protein</fullName>
    </submittedName>
</protein>
<dbReference type="Proteomes" id="UP000274541">
    <property type="component" value="Unassembled WGS sequence"/>
</dbReference>
<evidence type="ECO:0000259" key="1">
    <source>
        <dbReference type="Pfam" id="PF01636"/>
    </source>
</evidence>
<dbReference type="SUPFAM" id="SSF56112">
    <property type="entry name" value="Protein kinase-like (PK-like)"/>
    <property type="match status" value="1"/>
</dbReference>
<accession>A0A0Q0FQG0</accession>
<dbReference type="InterPro" id="IPR011009">
    <property type="entry name" value="Kinase-like_dom_sf"/>
</dbReference>
<evidence type="ECO:0000313" key="2">
    <source>
        <dbReference type="EMBL" id="RMO60714.1"/>
    </source>
</evidence>
<sequence>MSSSAPYNEQVIRDIKKVLNANFSFPTSITNIELLVKGMNYTLRVECKNTKYYLKIFSASRDEIDISFEMHVINRLSASGIGVATAINSINGDAYINLTLAGEDRLAVLYAHVGGRTLTSDPRDIFLFSKALAEIHRTPTSFFLQYTSRIFSIESECYRIRSSIEKHSYIPKPLASKLLDNCYSIQALASTDCAVLSHGDAWLGNAKYVNGVIYFIDLEDSKLANRNFDLGVMAYNLIVKKYEVRENIQALLRGYNELNISITSGSIKPYIQLRSLFVLCFLLENKLVDQSLLQKVFERAEYFTSSKFDSEMAHLP</sequence>
<dbReference type="Gene3D" id="3.30.200.20">
    <property type="entry name" value="Phosphorylase Kinase, domain 1"/>
    <property type="match status" value="1"/>
</dbReference>